<accession>A0ABQ9HUH2</accession>
<name>A0ABQ9HUH2_9NEOP</name>
<proteinExistence type="predicted"/>
<protein>
    <recommendedName>
        <fullName evidence="7">Adenylate kinase</fullName>
    </recommendedName>
</protein>
<dbReference type="Proteomes" id="UP001159363">
    <property type="component" value="Chromosome 3"/>
</dbReference>
<evidence type="ECO:0000256" key="2">
    <source>
        <dbReference type="ARBA" id="ARBA00022741"/>
    </source>
</evidence>
<dbReference type="InterPro" id="IPR000850">
    <property type="entry name" value="Adenylat/UMP-CMP_kin"/>
</dbReference>
<dbReference type="InterPro" id="IPR027417">
    <property type="entry name" value="P-loop_NTPase"/>
</dbReference>
<dbReference type="Pfam" id="PF00406">
    <property type="entry name" value="ADK"/>
    <property type="match status" value="1"/>
</dbReference>
<feature type="region of interest" description="Disordered" evidence="4">
    <location>
        <begin position="461"/>
        <end position="495"/>
    </location>
</feature>
<organism evidence="5 6">
    <name type="scientific">Dryococelus australis</name>
    <dbReference type="NCBI Taxonomy" id="614101"/>
    <lineage>
        <taxon>Eukaryota</taxon>
        <taxon>Metazoa</taxon>
        <taxon>Ecdysozoa</taxon>
        <taxon>Arthropoda</taxon>
        <taxon>Hexapoda</taxon>
        <taxon>Insecta</taxon>
        <taxon>Pterygota</taxon>
        <taxon>Neoptera</taxon>
        <taxon>Polyneoptera</taxon>
        <taxon>Phasmatodea</taxon>
        <taxon>Verophasmatodea</taxon>
        <taxon>Anareolatae</taxon>
        <taxon>Phasmatidae</taxon>
        <taxon>Eurycanthinae</taxon>
        <taxon>Dryococelus</taxon>
    </lineage>
</organism>
<reference evidence="5 6" key="1">
    <citation type="submission" date="2023-02" db="EMBL/GenBank/DDBJ databases">
        <title>LHISI_Scaffold_Assembly.</title>
        <authorList>
            <person name="Stuart O.P."/>
            <person name="Cleave R."/>
            <person name="Magrath M.J.L."/>
            <person name="Mikheyev A.S."/>
        </authorList>
    </citation>
    <scope>NUCLEOTIDE SEQUENCE [LARGE SCALE GENOMIC DNA]</scope>
    <source>
        <strain evidence="5">Daus_M_001</strain>
        <tissue evidence="5">Leg muscle</tissue>
    </source>
</reference>
<comment type="caution">
    <text evidence="5">The sequence shown here is derived from an EMBL/GenBank/DDBJ whole genome shotgun (WGS) entry which is preliminary data.</text>
</comment>
<feature type="region of interest" description="Disordered" evidence="4">
    <location>
        <begin position="1046"/>
        <end position="1068"/>
    </location>
</feature>
<gene>
    <name evidence="5" type="ORF">PR048_007528</name>
</gene>
<keyword evidence="2" id="KW-0547">Nucleotide-binding</keyword>
<keyword evidence="1" id="KW-0808">Transferase</keyword>
<dbReference type="EMBL" id="JARBHB010000003">
    <property type="protein sequence ID" value="KAJ8888043.1"/>
    <property type="molecule type" value="Genomic_DNA"/>
</dbReference>
<evidence type="ECO:0000313" key="6">
    <source>
        <dbReference type="Proteomes" id="UP001159363"/>
    </source>
</evidence>
<evidence type="ECO:0000256" key="3">
    <source>
        <dbReference type="ARBA" id="ARBA00022777"/>
    </source>
</evidence>
<evidence type="ECO:0000313" key="5">
    <source>
        <dbReference type="EMBL" id="KAJ8888043.1"/>
    </source>
</evidence>
<keyword evidence="3" id="KW-0418">Kinase</keyword>
<dbReference type="SUPFAM" id="SSF52540">
    <property type="entry name" value="P-loop containing nucleoside triphosphate hydrolases"/>
    <property type="match status" value="3"/>
</dbReference>
<dbReference type="Gene3D" id="3.40.50.300">
    <property type="entry name" value="P-loop containing nucleotide triphosphate hydrolases"/>
    <property type="match status" value="4"/>
</dbReference>
<evidence type="ECO:0008006" key="7">
    <source>
        <dbReference type="Google" id="ProtNLM"/>
    </source>
</evidence>
<evidence type="ECO:0000256" key="1">
    <source>
        <dbReference type="ARBA" id="ARBA00022679"/>
    </source>
</evidence>
<dbReference type="PANTHER" id="PTHR23359">
    <property type="entry name" value="NUCLEOTIDE KINASE"/>
    <property type="match status" value="1"/>
</dbReference>
<sequence>MFDEEAARVEVLQSKPTCFLVLGEPGSEARHLARSVADHWGCIAISPDDVLSSELEQQSDVAAHVRNRLRGGHAVPPDVVWALVELAVHSGEVQHRGYVLSGVPLTPLGDAPPSVEEQMESIFGWSMKPDILICITCPHEDIAYKRSELKYDFHLGKEIDGMIEADSTIKVIYIRRRSAEEDQIQYKHLVRLTHNFPHSVMTELSDYKHNIQPTIDIYIDSYPPDRVVRLDGRASYRHMFNCVKEILNVFPLNRVYRVHSMMRKHHVVEHSDESEYLENEEEGFQNQSIHESIPMFVIKDMISSKFQWRISRWGTTCPVSLFEGSAKEGNVEHAVRFMDKLFFLYSALEQDKFTKNPRLYISPPAPRPTGKFVIIGPALSGKTTISRFVAEIFSCKLLNVDEIRQVLKENELKKILTNEAREKLRGQLEKEWNEEEKSRLENIQNWKNMIVVHLEKLKDYSQRQQMPSSENETHSETPEGYPKDTENSENFSEESNIIESRDVLKKFGFPLEDDMKFAVGILNDPELLTDYIPEHLMTETPFVEHTDENDSFIANYVNSAIHKMKYEELEVPPDAVAAKILEAIQEAEQEKLTATHGYVKEGGWIFDEFPLLAGVWNLLEENNRLPDHIVCLTDDDPDEISLRDKWENMDPKSRSKFMYKSADGPFLTESTMLQATEDETSEHEVETSRELHSFSEFVDHYHHLGHNFSEEWKNFINLVNVQQKYIEISISGRSIEQVKADVIKFVEFQFIEKPSEISEDYGLDEAPSQLELNETELESDNFSVDDNEISKRSINMRYRMGDTGINCPVVFKKYWVLWPGSDNFAVNYMGNAFLLSSETALEEFKQNPHHYGCHYKPFIDLPPPRICIIGTIGSGKSDIRNFLAKHLVLSHFDYHDLIKEVLLPTDVLKIVRKPDRPIDESIQETYPEDVTAIREYLLSLAPLPEEMLDRLLPKFWHSLPHKENGFILEGFPHQEKDVEFMKSRVLIPDIVIELQADVRNTKKRLQSTYFNTWLEEMTKTKSDWYTQLHESRERWQRMRGERRQELYRGRHGGAANEDGRENGSLEEVEKEDIDEVELLLDEELPEPPATPPEWETAQEATDRILEQIESWFEIDRENMEVLKELARQANIPWSTVSADRRPALVRREVLHVVQSLARKQSGVLYRPVPLTAEQAESLLECGYLLPSQFSRHCPVRLHEGASLDETVVSWNLRQQPVPVAFKGRVFFLSDDRSFNLFCADPIR</sequence>
<evidence type="ECO:0000256" key="4">
    <source>
        <dbReference type="SAM" id="MobiDB-lite"/>
    </source>
</evidence>
<keyword evidence="6" id="KW-1185">Reference proteome</keyword>
<feature type="compositionally biased region" description="Basic and acidic residues" evidence="4">
    <location>
        <begin position="471"/>
        <end position="486"/>
    </location>
</feature>